<dbReference type="SMART" id="SM00324">
    <property type="entry name" value="RhoGAP"/>
    <property type="match status" value="1"/>
</dbReference>
<keyword evidence="2" id="KW-0175">Coiled coil</keyword>
<dbReference type="SUPFAM" id="SSF103657">
    <property type="entry name" value="BAR/IMD domain-like"/>
    <property type="match status" value="1"/>
</dbReference>
<dbReference type="Pfam" id="PF00620">
    <property type="entry name" value="RhoGAP"/>
    <property type="match status" value="1"/>
</dbReference>
<organism evidence="6 7">
    <name type="scientific">[Candida] arabinofermentans NRRL YB-2248</name>
    <dbReference type="NCBI Taxonomy" id="983967"/>
    <lineage>
        <taxon>Eukaryota</taxon>
        <taxon>Fungi</taxon>
        <taxon>Dikarya</taxon>
        <taxon>Ascomycota</taxon>
        <taxon>Saccharomycotina</taxon>
        <taxon>Pichiomycetes</taxon>
        <taxon>Pichiales</taxon>
        <taxon>Pichiaceae</taxon>
        <taxon>Ogataea</taxon>
        <taxon>Ogataea/Candida clade</taxon>
    </lineage>
</organism>
<evidence type="ECO:0008006" key="8">
    <source>
        <dbReference type="Google" id="ProtNLM"/>
    </source>
</evidence>
<evidence type="ECO:0000256" key="3">
    <source>
        <dbReference type="SAM" id="MobiDB-lite"/>
    </source>
</evidence>
<dbReference type="PANTHER" id="PTHR23176:SF128">
    <property type="entry name" value="RHO GTPASE-ACTIVATING PROTEIN RGD1"/>
    <property type="match status" value="1"/>
</dbReference>
<evidence type="ECO:0000259" key="4">
    <source>
        <dbReference type="PROSITE" id="PS50238"/>
    </source>
</evidence>
<dbReference type="OrthoDB" id="437889at2759"/>
<feature type="domain" description="F-BAR" evidence="5">
    <location>
        <begin position="1"/>
        <end position="171"/>
    </location>
</feature>
<dbReference type="Gene3D" id="1.20.1270.60">
    <property type="entry name" value="Arfaptin homology (AH) domain/BAR domain"/>
    <property type="match status" value="1"/>
</dbReference>
<dbReference type="InterPro" id="IPR027267">
    <property type="entry name" value="AH/BAR_dom_sf"/>
</dbReference>
<dbReference type="STRING" id="983967.A0A1E4SYT0"/>
<evidence type="ECO:0000256" key="2">
    <source>
        <dbReference type="PROSITE-ProRule" id="PRU01077"/>
    </source>
</evidence>
<dbReference type="PROSITE" id="PS50238">
    <property type="entry name" value="RHOGAP"/>
    <property type="match status" value="1"/>
</dbReference>
<sequence>MCEELSSLSSNFSRLRKLAKDDGQRKEKEVQDLIILAEKSKTRYNSLCSDLEKLRNSDQSQKKITLQGRKTGSQQEEDLIKKIQSADQDYSAKAYASQRAKNDMIKIHRPKLSQKLKNLILELDNALQLQLQKYAAYNESLIIGMGNQIIPLDGNRASMRLISSSVDVEKSLYDYLRGAKIENKSSFIPIEYQKHILFGGGKTPKQRNVPNSFSNNSRLVSNSSTVSSIAAPSTTNVIPQTYVPPSSTTATATTTTTPGMPSSNGNLSNTASVPQPPPLGPTPAYSTLDPARPSTLTGPRALDSPTTTYPEQLVPGDEYAAAALPTTEEVITTSTKGQLFGQPIENVPHDDEMVPYFVKKCISLIETYGINSEGIYRSSPNKLKLEELKQQIDLNPNNLSILDPPDLNNITDDYIFIIASLLKNFFAELPNPLLTNEQSPNFIKCGLIEDLKTMHIQLHRIVFELPDANYFTLRDLLFHFANLNNIPKIRMNVKNLSIVWGNNLLGCEFTTKEELSVQCRVIEELISAAQDIFNPKDE</sequence>
<dbReference type="GO" id="GO:0007165">
    <property type="term" value="P:signal transduction"/>
    <property type="evidence" value="ECO:0007669"/>
    <property type="project" value="InterPro"/>
</dbReference>
<name>A0A1E4SYT0_9ASCO</name>
<dbReference type="InterPro" id="IPR008936">
    <property type="entry name" value="Rho_GTPase_activation_prot"/>
</dbReference>
<feature type="compositionally biased region" description="Low complexity" evidence="3">
    <location>
        <begin position="248"/>
        <end position="257"/>
    </location>
</feature>
<protein>
    <recommendedName>
        <fullName evidence="8">Rho-GAP domain-containing protein</fullName>
    </recommendedName>
</protein>
<proteinExistence type="predicted"/>
<dbReference type="GO" id="GO:0005096">
    <property type="term" value="F:GTPase activator activity"/>
    <property type="evidence" value="ECO:0007669"/>
    <property type="project" value="UniProtKB-KW"/>
</dbReference>
<dbReference type="EMBL" id="KV453856">
    <property type="protein sequence ID" value="ODV84649.1"/>
    <property type="molecule type" value="Genomic_DNA"/>
</dbReference>
<feature type="region of interest" description="Disordered" evidence="3">
    <location>
        <begin position="240"/>
        <end position="312"/>
    </location>
</feature>
<keyword evidence="7" id="KW-1185">Reference proteome</keyword>
<reference evidence="7" key="1">
    <citation type="submission" date="2016-04" db="EMBL/GenBank/DDBJ databases">
        <title>Comparative genomics of biotechnologically important yeasts.</title>
        <authorList>
            <consortium name="DOE Joint Genome Institute"/>
            <person name="Riley R."/>
            <person name="Haridas S."/>
            <person name="Wolfe K.H."/>
            <person name="Lopes M.R."/>
            <person name="Hittinger C.T."/>
            <person name="Goker M."/>
            <person name="Salamov A."/>
            <person name="Wisecaver J."/>
            <person name="Long T.M."/>
            <person name="Aerts A.L."/>
            <person name="Barry K."/>
            <person name="Choi C."/>
            <person name="Clum A."/>
            <person name="Coughlan A.Y."/>
            <person name="Deshpande S."/>
            <person name="Douglass A.P."/>
            <person name="Hanson S.J."/>
            <person name="Klenk H.-P."/>
            <person name="Labutti K."/>
            <person name="Lapidus A."/>
            <person name="Lindquist E."/>
            <person name="Lipzen A."/>
            <person name="Meier-Kolthoff J.P."/>
            <person name="Ohm R.A."/>
            <person name="Otillar R.P."/>
            <person name="Pangilinan J."/>
            <person name="Peng Y."/>
            <person name="Rokas A."/>
            <person name="Rosa C.A."/>
            <person name="Scheuner C."/>
            <person name="Sibirny A.A."/>
            <person name="Slot J.C."/>
            <person name="Stielow J.B."/>
            <person name="Sun H."/>
            <person name="Kurtzman C.P."/>
            <person name="Blackwell M."/>
            <person name="Grigoriev I.V."/>
            <person name="Jeffries T.W."/>
        </authorList>
    </citation>
    <scope>NUCLEOTIDE SEQUENCE [LARGE SCALE GENOMIC DNA]</scope>
    <source>
        <strain evidence="7">NRRL YB-2248</strain>
    </source>
</reference>
<dbReference type="AlphaFoldDB" id="A0A1E4SYT0"/>
<gene>
    <name evidence="6" type="ORF">CANARDRAFT_176867</name>
</gene>
<dbReference type="GO" id="GO:0005938">
    <property type="term" value="C:cell cortex"/>
    <property type="evidence" value="ECO:0007669"/>
    <property type="project" value="UniProtKB-ARBA"/>
</dbReference>
<evidence type="ECO:0000256" key="1">
    <source>
        <dbReference type="ARBA" id="ARBA00022468"/>
    </source>
</evidence>
<dbReference type="PANTHER" id="PTHR23176">
    <property type="entry name" value="RHO/RAC/CDC GTPASE-ACTIVATING PROTEIN"/>
    <property type="match status" value="1"/>
</dbReference>
<dbReference type="SUPFAM" id="SSF48350">
    <property type="entry name" value="GTPase activation domain, GAP"/>
    <property type="match status" value="1"/>
</dbReference>
<accession>A0A1E4SYT0</accession>
<keyword evidence="1" id="KW-0343">GTPase activation</keyword>
<dbReference type="Gene3D" id="1.10.555.10">
    <property type="entry name" value="Rho GTPase activation protein"/>
    <property type="match status" value="1"/>
</dbReference>
<evidence type="ECO:0000313" key="6">
    <source>
        <dbReference type="EMBL" id="ODV84649.1"/>
    </source>
</evidence>
<dbReference type="InterPro" id="IPR000198">
    <property type="entry name" value="RhoGAP_dom"/>
</dbReference>
<dbReference type="Proteomes" id="UP000094801">
    <property type="component" value="Unassembled WGS sequence"/>
</dbReference>
<dbReference type="InterPro" id="IPR050729">
    <property type="entry name" value="Rho-GAP"/>
</dbReference>
<feature type="compositionally biased region" description="Polar residues" evidence="3">
    <location>
        <begin position="258"/>
        <end position="273"/>
    </location>
</feature>
<feature type="domain" description="Rho-GAP" evidence="4">
    <location>
        <begin position="342"/>
        <end position="533"/>
    </location>
</feature>
<evidence type="ECO:0000313" key="7">
    <source>
        <dbReference type="Proteomes" id="UP000094801"/>
    </source>
</evidence>
<dbReference type="GO" id="GO:0005933">
    <property type="term" value="C:cellular bud"/>
    <property type="evidence" value="ECO:0007669"/>
    <property type="project" value="UniProtKB-ARBA"/>
</dbReference>
<dbReference type="InterPro" id="IPR031160">
    <property type="entry name" value="F_BAR_dom"/>
</dbReference>
<evidence type="ECO:0000259" key="5">
    <source>
        <dbReference type="PROSITE" id="PS51741"/>
    </source>
</evidence>
<dbReference type="PROSITE" id="PS51741">
    <property type="entry name" value="F_BAR"/>
    <property type="match status" value="1"/>
</dbReference>